<dbReference type="EMBL" id="JAHHHD010000081">
    <property type="protein sequence ID" value="MBW4662510.1"/>
    <property type="molecule type" value="Genomic_DNA"/>
</dbReference>
<evidence type="ECO:0000313" key="1">
    <source>
        <dbReference type="EMBL" id="MBW4661197.1"/>
    </source>
</evidence>
<reference evidence="2" key="2">
    <citation type="journal article" date="2022" name="Microbiol. Resour. Announc.">
        <title>Metagenome Sequencing to Explore Phylogenomics of Terrestrial Cyanobacteria.</title>
        <authorList>
            <person name="Ward R.D."/>
            <person name="Stajich J.E."/>
            <person name="Johansen J.R."/>
            <person name="Huntemann M."/>
            <person name="Clum A."/>
            <person name="Foster B."/>
            <person name="Foster B."/>
            <person name="Roux S."/>
            <person name="Palaniappan K."/>
            <person name="Varghese N."/>
            <person name="Mukherjee S."/>
            <person name="Reddy T.B.K."/>
            <person name="Daum C."/>
            <person name="Copeland A."/>
            <person name="Chen I.A."/>
            <person name="Ivanova N.N."/>
            <person name="Kyrpides N.C."/>
            <person name="Shapiro N."/>
            <person name="Eloe-Fadrosh E.A."/>
            <person name="Pietrasiak N."/>
        </authorList>
    </citation>
    <scope>NUCLEOTIDE SEQUENCE</scope>
    <source>
        <strain evidence="2">UHER 2000/2452</strain>
    </source>
</reference>
<dbReference type="Proteomes" id="UP000757435">
    <property type="component" value="Unassembled WGS sequence"/>
</dbReference>
<reference evidence="2" key="1">
    <citation type="submission" date="2021-05" db="EMBL/GenBank/DDBJ databases">
        <authorList>
            <person name="Pietrasiak N."/>
            <person name="Ward R."/>
            <person name="Stajich J.E."/>
            <person name="Kurbessoian T."/>
        </authorList>
    </citation>
    <scope>NUCLEOTIDE SEQUENCE</scope>
    <source>
        <strain evidence="2">UHER 2000/2452</strain>
    </source>
</reference>
<gene>
    <name evidence="1" type="ORF">KME15_21175</name>
    <name evidence="2" type="ORF">KME15_28015</name>
</gene>
<proteinExistence type="predicted"/>
<sequence length="43" mass="5034">RSNAWMERCKILVKNFERTLPNATTKIHLCFVRLMVKRLAASS</sequence>
<feature type="non-terminal residue" evidence="2">
    <location>
        <position position="1"/>
    </location>
</feature>
<protein>
    <submittedName>
        <fullName evidence="2">Transposase</fullName>
    </submittedName>
</protein>
<evidence type="ECO:0000313" key="2">
    <source>
        <dbReference type="EMBL" id="MBW4662510.1"/>
    </source>
</evidence>
<organism evidence="2 3">
    <name type="scientific">Drouetiella hepatica Uher 2000/2452</name>
    <dbReference type="NCBI Taxonomy" id="904376"/>
    <lineage>
        <taxon>Bacteria</taxon>
        <taxon>Bacillati</taxon>
        <taxon>Cyanobacteriota</taxon>
        <taxon>Cyanophyceae</taxon>
        <taxon>Oculatellales</taxon>
        <taxon>Oculatellaceae</taxon>
        <taxon>Drouetiella</taxon>
    </lineage>
</organism>
<comment type="caution">
    <text evidence="2">The sequence shown here is derived from an EMBL/GenBank/DDBJ whole genome shotgun (WGS) entry which is preliminary data.</text>
</comment>
<dbReference type="EMBL" id="JAHHHD010000031">
    <property type="protein sequence ID" value="MBW4661197.1"/>
    <property type="molecule type" value="Genomic_DNA"/>
</dbReference>
<accession>A0A951UQL0</accession>
<evidence type="ECO:0000313" key="3">
    <source>
        <dbReference type="Proteomes" id="UP000757435"/>
    </source>
</evidence>
<name>A0A951UQL0_9CYAN</name>
<dbReference type="AlphaFoldDB" id="A0A951UQL0"/>